<dbReference type="Pfam" id="PF14339">
    <property type="entry name" value="DUF4394"/>
    <property type="match status" value="2"/>
</dbReference>
<dbReference type="OrthoDB" id="531718at2"/>
<evidence type="ECO:0000313" key="3">
    <source>
        <dbReference type="EMBL" id="RCR70972.1"/>
    </source>
</evidence>
<dbReference type="SUPFAM" id="SSF101908">
    <property type="entry name" value="Putative isomerase YbhE"/>
    <property type="match status" value="1"/>
</dbReference>
<evidence type="ECO:0000259" key="2">
    <source>
        <dbReference type="Pfam" id="PF14339"/>
    </source>
</evidence>
<accession>A0A368JU39</accession>
<gene>
    <name evidence="3" type="ORF">DUE52_05135</name>
</gene>
<dbReference type="EMBL" id="QOWE01000003">
    <property type="protein sequence ID" value="RCR70972.1"/>
    <property type="molecule type" value="Genomic_DNA"/>
</dbReference>
<name>A0A368JU39_9BACT</name>
<dbReference type="Proteomes" id="UP000253383">
    <property type="component" value="Unassembled WGS sequence"/>
</dbReference>
<keyword evidence="1" id="KW-0732">Signal</keyword>
<proteinExistence type="predicted"/>
<sequence>MSTTKKGGFRLPAGAWVLGLMVGVNACTSPESALSPDATKHSSARESATELSFFALTDNNRLNKKTVMNPMANLSDTEITGLKENEKILAIDFRPATGQLYGLGSTSRVYVINQETGVARSVSVDPFSPAIADGASVAFDFNPTVDLIRLVTSTGQNLRLNPNTGLLQTGGQDGNINGGMSPAISAVAYTNSKGVSSSTVLYDIDPVSDRLYSQIPPNNGTLVNVGPLGKDITGSAGFDISSDNSHALLAYWVGGKAELGNVNLTTGAIQKLGDLGSRTYIGLAIPTDAVAYAVSGNDLLIFDPFDIRPVQRNITGLQPGETIRGIDMRPATGQLYALGNSSRIYTISYPAGTNNAQLTVVGSGAFTPMLTGSDYGFDFNPTVDRIRVISNSGQNLRIDPTNGNVSVDKPLNYGPTAVDRPSVRAAAYSNNVQGATTTVLYDLDDFSNRLYRQIPPNDGTLVGGSPLGIDITATNGFDIGGRSNKAYALLTAGSSTNLYTINLNNGALTNLGTFPTTVRGFAIGLGF</sequence>
<organism evidence="3 4">
    <name type="scientific">Larkinella punicea</name>
    <dbReference type="NCBI Taxonomy" id="2315727"/>
    <lineage>
        <taxon>Bacteria</taxon>
        <taxon>Pseudomonadati</taxon>
        <taxon>Bacteroidota</taxon>
        <taxon>Cytophagia</taxon>
        <taxon>Cytophagales</taxon>
        <taxon>Spirosomataceae</taxon>
        <taxon>Larkinella</taxon>
    </lineage>
</organism>
<feature type="chain" id="PRO_5016596973" evidence="1">
    <location>
        <begin position="27"/>
        <end position="527"/>
    </location>
</feature>
<feature type="signal peptide" evidence="1">
    <location>
        <begin position="1"/>
        <end position="26"/>
    </location>
</feature>
<dbReference type="RefSeq" id="WP_114404886.1">
    <property type="nucleotide sequence ID" value="NZ_QOWE01000003.1"/>
</dbReference>
<evidence type="ECO:0000256" key="1">
    <source>
        <dbReference type="SAM" id="SignalP"/>
    </source>
</evidence>
<dbReference type="AlphaFoldDB" id="A0A368JU39"/>
<keyword evidence="4" id="KW-1185">Reference proteome</keyword>
<evidence type="ECO:0000313" key="4">
    <source>
        <dbReference type="Proteomes" id="UP000253383"/>
    </source>
</evidence>
<protein>
    <submittedName>
        <fullName evidence="3">DUF4394 domain-containing protein</fullName>
    </submittedName>
</protein>
<feature type="domain" description="DUF4394" evidence="2">
    <location>
        <begin position="67"/>
        <end position="284"/>
    </location>
</feature>
<dbReference type="InterPro" id="IPR025507">
    <property type="entry name" value="DUF4394"/>
</dbReference>
<comment type="caution">
    <text evidence="3">The sequence shown here is derived from an EMBL/GenBank/DDBJ whole genome shotgun (WGS) entry which is preliminary data.</text>
</comment>
<feature type="domain" description="DUF4394" evidence="2">
    <location>
        <begin position="308"/>
        <end position="522"/>
    </location>
</feature>
<reference evidence="3 4" key="1">
    <citation type="submission" date="2018-07" db="EMBL/GenBank/DDBJ databases">
        <title>Genome analysis of Larkinella rosea.</title>
        <authorList>
            <person name="Zhou Z."/>
            <person name="Wang G."/>
        </authorList>
    </citation>
    <scope>NUCLEOTIDE SEQUENCE [LARGE SCALE GENOMIC DNA]</scope>
    <source>
        <strain evidence="4">zzj9</strain>
    </source>
</reference>